<organism evidence="2 3">
    <name type="scientific">Oceanirhabdus seepicola</name>
    <dbReference type="NCBI Taxonomy" id="2828781"/>
    <lineage>
        <taxon>Bacteria</taxon>
        <taxon>Bacillati</taxon>
        <taxon>Bacillota</taxon>
        <taxon>Clostridia</taxon>
        <taxon>Eubacteriales</taxon>
        <taxon>Clostridiaceae</taxon>
        <taxon>Oceanirhabdus</taxon>
    </lineage>
</organism>
<evidence type="ECO:0000313" key="2">
    <source>
        <dbReference type="EMBL" id="MCM1991978.1"/>
    </source>
</evidence>
<gene>
    <name evidence="2" type="ORF">KDK92_19730</name>
</gene>
<accession>A0A9J6P592</accession>
<dbReference type="RefSeq" id="WP_250861110.1">
    <property type="nucleotide sequence ID" value="NZ_JAGSOJ010000004.1"/>
</dbReference>
<dbReference type="SUPFAM" id="SSF52980">
    <property type="entry name" value="Restriction endonuclease-like"/>
    <property type="match status" value="1"/>
</dbReference>
<dbReference type="InterPro" id="IPR011856">
    <property type="entry name" value="tRNA_endonuc-like_dom_sf"/>
</dbReference>
<reference evidence="2" key="2">
    <citation type="submission" date="2021-04" db="EMBL/GenBank/DDBJ databases">
        <authorList>
            <person name="Dong X."/>
        </authorList>
    </citation>
    <scope>NUCLEOTIDE SEQUENCE</scope>
    <source>
        <strain evidence="2">ZWT</strain>
    </source>
</reference>
<keyword evidence="3" id="KW-1185">Reference proteome</keyword>
<reference evidence="2" key="1">
    <citation type="journal article" date="2021" name="mSystems">
        <title>Bacteria and Archaea Synergistically Convert Glycine Betaine to Biogenic Methane in the Formosa Cold Seep of the South China Sea.</title>
        <authorList>
            <person name="Li L."/>
            <person name="Zhang W."/>
            <person name="Zhang S."/>
            <person name="Song L."/>
            <person name="Sun Q."/>
            <person name="Zhang H."/>
            <person name="Xiang H."/>
            <person name="Dong X."/>
        </authorList>
    </citation>
    <scope>NUCLEOTIDE SEQUENCE</scope>
    <source>
        <strain evidence="2">ZWT</strain>
    </source>
</reference>
<dbReference type="Proteomes" id="UP001056429">
    <property type="component" value="Unassembled WGS sequence"/>
</dbReference>
<comment type="caution">
    <text evidence="2">The sequence shown here is derived from an EMBL/GenBank/DDBJ whole genome shotgun (WGS) entry which is preliminary data.</text>
</comment>
<name>A0A9J6P592_9CLOT</name>
<evidence type="ECO:0000313" key="3">
    <source>
        <dbReference type="Proteomes" id="UP001056429"/>
    </source>
</evidence>
<proteinExistence type="predicted"/>
<dbReference type="InterPro" id="IPR015093">
    <property type="entry name" value="Card1_endonucl_dom"/>
</dbReference>
<sequence>MGYKNLVCIMNNRNYGSIISMLFFKPENIIFIIDEDMESNENYEQISKFFKINYSHINCSRRCVKKINNNYLGNVLKEFNSEDTIISLFGDKPKAVLMVYIKAQELGLKCVYIDNKEDTILFIDEDKEVSISEFDMDIHDFIGITGGEILEENSKIFDDERFINMSKFIMNNRREWEIFKRIKRNYDITNWDRARLNIVQFMTMKLSNREYSVLMMFLKELRKNSLGKISSRNKERITFKFSNNSCKDFIGKVGTWLEVLTYDAIKELGFIDDAKAGVVFLWDRKEEDIKNEVDVLASYSSNLIYISCKDTAHYDSDTLNELEVYAKKIGGKTVKKILVATKESYKSTTSDRAKEMGISLIIFDEDFYKFKKKLKEVIQ</sequence>
<dbReference type="EMBL" id="JAGSOJ010000004">
    <property type="protein sequence ID" value="MCM1991978.1"/>
    <property type="molecule type" value="Genomic_DNA"/>
</dbReference>
<dbReference type="InterPro" id="IPR011335">
    <property type="entry name" value="Restrct_endonuc-II-like"/>
</dbReference>
<dbReference type="GO" id="GO:0003676">
    <property type="term" value="F:nucleic acid binding"/>
    <property type="evidence" value="ECO:0007669"/>
    <property type="project" value="InterPro"/>
</dbReference>
<dbReference type="Gene3D" id="3.40.1350.10">
    <property type="match status" value="1"/>
</dbReference>
<evidence type="ECO:0000259" key="1">
    <source>
        <dbReference type="Pfam" id="PF09002"/>
    </source>
</evidence>
<dbReference type="Pfam" id="PF09002">
    <property type="entry name" value="Card1_endonuc"/>
    <property type="match status" value="1"/>
</dbReference>
<protein>
    <submittedName>
        <fullName evidence="2">DUF1887 family protein</fullName>
    </submittedName>
</protein>
<feature type="domain" description="Card1 endonuclease" evidence="1">
    <location>
        <begin position="254"/>
        <end position="376"/>
    </location>
</feature>
<dbReference type="AlphaFoldDB" id="A0A9J6P592"/>